<feature type="transmembrane region" description="Helical" evidence="5">
    <location>
        <begin position="112"/>
        <end position="137"/>
    </location>
</feature>
<evidence type="ECO:0000256" key="5">
    <source>
        <dbReference type="SAM" id="Phobius"/>
    </source>
</evidence>
<dbReference type="AlphaFoldDB" id="A0A0F9PXV5"/>
<proteinExistence type="predicted"/>
<evidence type="ECO:0000256" key="2">
    <source>
        <dbReference type="ARBA" id="ARBA00022692"/>
    </source>
</evidence>
<feature type="transmembrane region" description="Helical" evidence="5">
    <location>
        <begin position="172"/>
        <end position="194"/>
    </location>
</feature>
<dbReference type="PANTHER" id="PTHR11040:SF44">
    <property type="entry name" value="PROTEIN ZNTC-RELATED"/>
    <property type="match status" value="1"/>
</dbReference>
<accession>A0A0F9PXV5</accession>
<comment type="caution">
    <text evidence="6">The sequence shown here is derived from an EMBL/GenBank/DDBJ whole genome shotgun (WGS) entry which is preliminary data.</text>
</comment>
<dbReference type="Pfam" id="PF02535">
    <property type="entry name" value="Zip"/>
    <property type="match status" value="1"/>
</dbReference>
<feature type="transmembrane region" description="Helical" evidence="5">
    <location>
        <begin position="206"/>
        <end position="225"/>
    </location>
</feature>
<gene>
    <name evidence="6" type="ORF">LCGC14_0773260</name>
</gene>
<reference evidence="6" key="1">
    <citation type="journal article" date="2015" name="Nature">
        <title>Complex archaea that bridge the gap between prokaryotes and eukaryotes.</title>
        <authorList>
            <person name="Spang A."/>
            <person name="Saw J.H."/>
            <person name="Jorgensen S.L."/>
            <person name="Zaremba-Niedzwiedzka K."/>
            <person name="Martijn J."/>
            <person name="Lind A.E."/>
            <person name="van Eijk R."/>
            <person name="Schleper C."/>
            <person name="Guy L."/>
            <person name="Ettema T.J."/>
        </authorList>
    </citation>
    <scope>NUCLEOTIDE SEQUENCE</scope>
</reference>
<sequence>MSLAKAKKSWLNLGLGFGSGFLLAIAIAEMLPEAAKVSEYAYLMALLGFVFAYALEHIFKATGFFHSHGSDEDDHPEDRPEAMGFIAFFAISFHSLIDGIAIATALLSSFRLGIFVAIAVIVHKLPDGFTLGSLLVAKEYSKKMLLGLSFVLALATPVGAIFSYYLLKGFSVNAGLFLGLSSGLFIYISTAHMLPEAHHARPPAHLQISSSFIVGVILGLGPLLIK</sequence>
<keyword evidence="3 5" id="KW-1133">Transmembrane helix</keyword>
<feature type="transmembrane region" description="Helical" evidence="5">
    <location>
        <begin position="144"/>
        <end position="166"/>
    </location>
</feature>
<dbReference type="GO" id="GO:0016020">
    <property type="term" value="C:membrane"/>
    <property type="evidence" value="ECO:0007669"/>
    <property type="project" value="UniProtKB-SubCell"/>
</dbReference>
<dbReference type="PANTHER" id="PTHR11040">
    <property type="entry name" value="ZINC/IRON TRANSPORTER"/>
    <property type="match status" value="1"/>
</dbReference>
<evidence type="ECO:0008006" key="7">
    <source>
        <dbReference type="Google" id="ProtNLM"/>
    </source>
</evidence>
<evidence type="ECO:0000313" key="6">
    <source>
        <dbReference type="EMBL" id="KKN36470.1"/>
    </source>
</evidence>
<dbReference type="EMBL" id="LAZR01001963">
    <property type="protein sequence ID" value="KKN36470.1"/>
    <property type="molecule type" value="Genomic_DNA"/>
</dbReference>
<feature type="transmembrane region" description="Helical" evidence="5">
    <location>
        <begin position="9"/>
        <end position="28"/>
    </location>
</feature>
<keyword evidence="2 5" id="KW-0812">Transmembrane</keyword>
<evidence type="ECO:0000256" key="3">
    <source>
        <dbReference type="ARBA" id="ARBA00022989"/>
    </source>
</evidence>
<evidence type="ECO:0000256" key="4">
    <source>
        <dbReference type="ARBA" id="ARBA00023136"/>
    </source>
</evidence>
<name>A0A0F9PXV5_9ZZZZ</name>
<organism evidence="6">
    <name type="scientific">marine sediment metagenome</name>
    <dbReference type="NCBI Taxonomy" id="412755"/>
    <lineage>
        <taxon>unclassified sequences</taxon>
        <taxon>metagenomes</taxon>
        <taxon>ecological metagenomes</taxon>
    </lineage>
</organism>
<feature type="transmembrane region" description="Helical" evidence="5">
    <location>
        <begin position="85"/>
        <end position="106"/>
    </location>
</feature>
<evidence type="ECO:0000256" key="1">
    <source>
        <dbReference type="ARBA" id="ARBA00004141"/>
    </source>
</evidence>
<keyword evidence="4 5" id="KW-0472">Membrane</keyword>
<dbReference type="GO" id="GO:0005385">
    <property type="term" value="F:zinc ion transmembrane transporter activity"/>
    <property type="evidence" value="ECO:0007669"/>
    <property type="project" value="TreeGrafter"/>
</dbReference>
<dbReference type="InterPro" id="IPR003689">
    <property type="entry name" value="ZIP"/>
</dbReference>
<feature type="transmembrane region" description="Helical" evidence="5">
    <location>
        <begin position="40"/>
        <end position="59"/>
    </location>
</feature>
<protein>
    <recommendedName>
        <fullName evidence="7">Zinc/iron permease</fullName>
    </recommendedName>
</protein>
<comment type="subcellular location">
    <subcellularLocation>
        <location evidence="1">Membrane</location>
        <topology evidence="1">Multi-pass membrane protein</topology>
    </subcellularLocation>
</comment>